<feature type="domain" description="MmyB-like transcription regulator ligand binding" evidence="1">
    <location>
        <begin position="19"/>
        <end position="184"/>
    </location>
</feature>
<comment type="caution">
    <text evidence="2">The sequence shown here is derived from an EMBL/GenBank/DDBJ whole genome shotgun (WGS) entry which is preliminary data.</text>
</comment>
<evidence type="ECO:0000313" key="3">
    <source>
        <dbReference type="Proteomes" id="UP001157069"/>
    </source>
</evidence>
<dbReference type="Proteomes" id="UP001157069">
    <property type="component" value="Unassembled WGS sequence"/>
</dbReference>
<name>A0ABQ6JW91_9MICO</name>
<dbReference type="Gene3D" id="3.30.450.180">
    <property type="match status" value="1"/>
</dbReference>
<dbReference type="PANTHER" id="PTHR35010">
    <property type="entry name" value="BLL4672 PROTEIN-RELATED"/>
    <property type="match status" value="1"/>
</dbReference>
<evidence type="ECO:0000313" key="2">
    <source>
        <dbReference type="EMBL" id="GMA92562.1"/>
    </source>
</evidence>
<dbReference type="InterPro" id="IPR041413">
    <property type="entry name" value="MLTR_LBD"/>
</dbReference>
<proteinExistence type="predicted"/>
<organism evidence="2 3">
    <name type="scientific">Homoserinibacter gongjuensis</name>
    <dbReference type="NCBI Taxonomy" id="1162968"/>
    <lineage>
        <taxon>Bacteria</taxon>
        <taxon>Bacillati</taxon>
        <taxon>Actinomycetota</taxon>
        <taxon>Actinomycetes</taxon>
        <taxon>Micrococcales</taxon>
        <taxon>Microbacteriaceae</taxon>
        <taxon>Homoserinibacter</taxon>
    </lineage>
</organism>
<dbReference type="EMBL" id="BSVA01000001">
    <property type="protein sequence ID" value="GMA92562.1"/>
    <property type="molecule type" value="Genomic_DNA"/>
</dbReference>
<dbReference type="PANTHER" id="PTHR35010:SF2">
    <property type="entry name" value="BLL4672 PROTEIN"/>
    <property type="match status" value="1"/>
</dbReference>
<protein>
    <recommendedName>
        <fullName evidence="1">MmyB-like transcription regulator ligand binding domain-containing protein</fullName>
    </recommendedName>
</protein>
<evidence type="ECO:0000259" key="1">
    <source>
        <dbReference type="Pfam" id="PF17765"/>
    </source>
</evidence>
<keyword evidence="3" id="KW-1185">Reference proteome</keyword>
<sequence>MLLAGIARPAGALVPSYLPSGVARMVERLDAPVGVIDAADRLLGANALFSALFGDPLARDDSARSAAWRHFLGPGTPVRYTDEQRAAHENALVGRLREASERFPADDSVARLIAELRAGSPRFASLWAAGASGRYGSGHKTIDHPMVGELELDCDVLEVSETGLIITIYTAEPGSESAQRLELLGVIGTQQFSA</sequence>
<reference evidence="3" key="1">
    <citation type="journal article" date="2019" name="Int. J. Syst. Evol. Microbiol.">
        <title>The Global Catalogue of Microorganisms (GCM) 10K type strain sequencing project: providing services to taxonomists for standard genome sequencing and annotation.</title>
        <authorList>
            <consortium name="The Broad Institute Genomics Platform"/>
            <consortium name="The Broad Institute Genome Sequencing Center for Infectious Disease"/>
            <person name="Wu L."/>
            <person name="Ma J."/>
        </authorList>
    </citation>
    <scope>NUCLEOTIDE SEQUENCE [LARGE SCALE GENOMIC DNA]</scope>
    <source>
        <strain evidence="3">NBRC 108755</strain>
    </source>
</reference>
<dbReference type="RefSeq" id="WP_284301319.1">
    <property type="nucleotide sequence ID" value="NZ_BSVA01000001.1"/>
</dbReference>
<accession>A0ABQ6JW91</accession>
<gene>
    <name evidence="2" type="ORF">GCM10025869_30910</name>
</gene>
<dbReference type="Pfam" id="PF17765">
    <property type="entry name" value="MLTR_LBD"/>
    <property type="match status" value="1"/>
</dbReference>